<comment type="caution">
    <text evidence="2">The sequence shown here is derived from an EMBL/GenBank/DDBJ whole genome shotgun (WGS) entry which is preliminary data.</text>
</comment>
<dbReference type="InterPro" id="IPR010770">
    <property type="entry name" value="Ecd"/>
</dbReference>
<evidence type="ECO:0000256" key="1">
    <source>
        <dbReference type="SAM" id="MobiDB-lite"/>
    </source>
</evidence>
<feature type="region of interest" description="Disordered" evidence="1">
    <location>
        <begin position="612"/>
        <end position="639"/>
    </location>
</feature>
<protein>
    <submittedName>
        <fullName evidence="2">Uncharacterized protein</fullName>
    </submittedName>
</protein>
<reference evidence="2 3" key="1">
    <citation type="submission" date="2017-06" db="EMBL/GenBank/DDBJ databases">
        <title>Comparative genomic analysis of Ambrosia Fusariam Clade fungi.</title>
        <authorList>
            <person name="Stajich J.E."/>
            <person name="Carrillo J."/>
            <person name="Kijimoto T."/>
            <person name="Eskalen A."/>
            <person name="O'Donnell K."/>
            <person name="Kasson M."/>
        </authorList>
    </citation>
    <scope>NUCLEOTIDE SEQUENCE [LARGE SCALE GENOMIC DNA]</scope>
    <source>
        <strain evidence="2">UCR3666</strain>
    </source>
</reference>
<dbReference type="STRING" id="2010991.A0A3M2SK44"/>
<feature type="region of interest" description="Disordered" evidence="1">
    <location>
        <begin position="1"/>
        <end position="21"/>
    </location>
</feature>
<dbReference type="GO" id="GO:0005634">
    <property type="term" value="C:nucleus"/>
    <property type="evidence" value="ECO:0007669"/>
    <property type="project" value="TreeGrafter"/>
</dbReference>
<name>A0A3M2SK44_9HYPO</name>
<feature type="compositionally biased region" description="Low complexity" evidence="1">
    <location>
        <begin position="479"/>
        <end position="490"/>
    </location>
</feature>
<feature type="compositionally biased region" description="Basic and acidic residues" evidence="1">
    <location>
        <begin position="538"/>
        <end position="553"/>
    </location>
</feature>
<dbReference type="EMBL" id="NKUJ01000025">
    <property type="protein sequence ID" value="RMJ17939.1"/>
    <property type="molecule type" value="Genomic_DNA"/>
</dbReference>
<dbReference type="Pfam" id="PF07093">
    <property type="entry name" value="SGT1"/>
    <property type="match status" value="1"/>
</dbReference>
<dbReference type="Proteomes" id="UP000277212">
    <property type="component" value="Unassembled WGS sequence"/>
</dbReference>
<proteinExistence type="predicted"/>
<sequence>MSSKTAVFEGGTASDGEDQAGLNNQLPDNCVEYLLFVLDSQLEARRQLSQIEAVRKSAIDLATSLTGDYIWQKDEFNLTLKNEQGLVYLHGITDYGDAVEDEWLIVYILRELTKSHTKLWIRVFDTDGEFLLVEAANVLPRWLNPEIDNNRTWIHNGKLLIIPVKDEKNLKPRNLTLSDAVEALKTKPDALVHSAFVEAEAFYRLEKYPAQITESIHHSLVTIPRKLAYVLHSLPKSVAPAVEAFYLRDPIALKRVISLTEPPVFPPQDLVTVSVRFSKVLFAQLRSQRFDAPPTWEDIIQKAQKEAPSGETDKITARLDIGMKLTCGFEMLAAKAEKSKSRVVREMAIVLEDLEEDGDDVLPTDQDIKSWGDATRDDSEAWMDINYEDFEKELDGKRGAAKEGEKSGFGDANTQSDLRKIVSRFEAFLNDDSAGVEGAELDEMDFDDDEDDEFSDEDSDAEDKEVSFDEEEFSRMMREMMGLPSSTPTPGKKESPKKESPTPAPKSSGEDEAEDEEIRKLTTEFEAELNHHGALKLDPAKEKRPRLKDKSPKAGESSQSTPLPDVAEEDEDSEEDVDIDYNLAKNLLESFKSQAGMAGPTGNLLGLMGIQLPRDEDDENGQDAEKDAGNRTIKGKGKA</sequence>
<dbReference type="PANTHER" id="PTHR13060">
    <property type="entry name" value="SGT1 PROTEIN HSGT1 SUPPRESSOR OF GCR2"/>
    <property type="match status" value="1"/>
</dbReference>
<dbReference type="PANTHER" id="PTHR13060:SF0">
    <property type="entry name" value="PROTEIN ECDYSONELESS HOMOLOG"/>
    <property type="match status" value="1"/>
</dbReference>
<dbReference type="AlphaFoldDB" id="A0A3M2SK44"/>
<keyword evidence="3" id="KW-1185">Reference proteome</keyword>
<feature type="compositionally biased region" description="Basic and acidic residues" evidence="1">
    <location>
        <begin position="517"/>
        <end position="531"/>
    </location>
</feature>
<evidence type="ECO:0000313" key="2">
    <source>
        <dbReference type="EMBL" id="RMJ17939.1"/>
    </source>
</evidence>
<evidence type="ECO:0000313" key="3">
    <source>
        <dbReference type="Proteomes" id="UP000277212"/>
    </source>
</evidence>
<feature type="region of interest" description="Disordered" evidence="1">
    <location>
        <begin position="433"/>
        <end position="576"/>
    </location>
</feature>
<gene>
    <name evidence="2" type="ORF">CDV36_002379</name>
</gene>
<feature type="compositionally biased region" description="Basic and acidic residues" evidence="1">
    <location>
        <begin position="491"/>
        <end position="500"/>
    </location>
</feature>
<organism evidence="2 3">
    <name type="scientific">Fusarium kuroshium</name>
    <dbReference type="NCBI Taxonomy" id="2010991"/>
    <lineage>
        <taxon>Eukaryota</taxon>
        <taxon>Fungi</taxon>
        <taxon>Dikarya</taxon>
        <taxon>Ascomycota</taxon>
        <taxon>Pezizomycotina</taxon>
        <taxon>Sordariomycetes</taxon>
        <taxon>Hypocreomycetidae</taxon>
        <taxon>Hypocreales</taxon>
        <taxon>Nectriaceae</taxon>
        <taxon>Fusarium</taxon>
        <taxon>Fusarium solani species complex</taxon>
    </lineage>
</organism>
<accession>A0A3M2SK44</accession>
<dbReference type="OrthoDB" id="27237at2759"/>
<feature type="compositionally biased region" description="Acidic residues" evidence="1">
    <location>
        <begin position="439"/>
        <end position="472"/>
    </location>
</feature>
<feature type="compositionally biased region" description="Acidic residues" evidence="1">
    <location>
        <begin position="566"/>
        <end position="576"/>
    </location>
</feature>